<accession>A0ABS7FWV4</accession>
<dbReference type="InterPro" id="IPR000073">
    <property type="entry name" value="AB_hydrolase_1"/>
</dbReference>
<dbReference type="Gene3D" id="3.40.50.1820">
    <property type="entry name" value="alpha/beta hydrolase"/>
    <property type="match status" value="1"/>
</dbReference>
<organism evidence="2 3">
    <name type="scientific">Actinomadura parmotrematis</name>
    <dbReference type="NCBI Taxonomy" id="2864039"/>
    <lineage>
        <taxon>Bacteria</taxon>
        <taxon>Bacillati</taxon>
        <taxon>Actinomycetota</taxon>
        <taxon>Actinomycetes</taxon>
        <taxon>Streptosporangiales</taxon>
        <taxon>Thermomonosporaceae</taxon>
        <taxon>Actinomadura</taxon>
    </lineage>
</organism>
<name>A0ABS7FWV4_9ACTN</name>
<dbReference type="InterPro" id="IPR050471">
    <property type="entry name" value="AB_hydrolase"/>
</dbReference>
<dbReference type="Proteomes" id="UP000774570">
    <property type="component" value="Unassembled WGS sequence"/>
</dbReference>
<evidence type="ECO:0000259" key="1">
    <source>
        <dbReference type="Pfam" id="PF12697"/>
    </source>
</evidence>
<comment type="caution">
    <text evidence="2">The sequence shown here is derived from an EMBL/GenBank/DDBJ whole genome shotgun (WGS) entry which is preliminary data.</text>
</comment>
<dbReference type="Pfam" id="PF12697">
    <property type="entry name" value="Abhydrolase_6"/>
    <property type="match status" value="1"/>
</dbReference>
<dbReference type="InterPro" id="IPR029058">
    <property type="entry name" value="AB_hydrolase_fold"/>
</dbReference>
<keyword evidence="3" id="KW-1185">Reference proteome</keyword>
<evidence type="ECO:0000313" key="3">
    <source>
        <dbReference type="Proteomes" id="UP000774570"/>
    </source>
</evidence>
<feature type="domain" description="AB hydrolase-1" evidence="1">
    <location>
        <begin position="25"/>
        <end position="257"/>
    </location>
</feature>
<keyword evidence="2" id="KW-0378">Hydrolase</keyword>
<dbReference type="PANTHER" id="PTHR43433:SF5">
    <property type="entry name" value="AB HYDROLASE-1 DOMAIN-CONTAINING PROTEIN"/>
    <property type="match status" value="1"/>
</dbReference>
<dbReference type="RefSeq" id="WP_220168131.1">
    <property type="nucleotide sequence ID" value="NZ_JAIBOA010000013.1"/>
</dbReference>
<dbReference type="SUPFAM" id="SSF53474">
    <property type="entry name" value="alpha/beta-Hydrolases"/>
    <property type="match status" value="1"/>
</dbReference>
<dbReference type="EMBL" id="JAIBOA010000013">
    <property type="protein sequence ID" value="MBW8484903.1"/>
    <property type="molecule type" value="Genomic_DNA"/>
</dbReference>
<gene>
    <name evidence="2" type="ORF">K1Y72_21145</name>
</gene>
<dbReference type="GO" id="GO:0016787">
    <property type="term" value="F:hydrolase activity"/>
    <property type="evidence" value="ECO:0007669"/>
    <property type="project" value="UniProtKB-KW"/>
</dbReference>
<proteinExistence type="predicted"/>
<reference evidence="2 3" key="1">
    <citation type="submission" date="2021-07" db="EMBL/GenBank/DDBJ databases">
        <title>Actinomadura sp. PM05-2 isolated from lichen.</title>
        <authorList>
            <person name="Somphong A."/>
            <person name="Phongsopitanun W."/>
            <person name="Tanasupawat S."/>
            <person name="Peongsungnone V."/>
        </authorList>
    </citation>
    <scope>NUCLEOTIDE SEQUENCE [LARGE SCALE GENOMIC DNA]</scope>
    <source>
        <strain evidence="2 3">PM05-2</strain>
    </source>
</reference>
<evidence type="ECO:0000313" key="2">
    <source>
        <dbReference type="EMBL" id="MBW8484903.1"/>
    </source>
</evidence>
<sequence>MATTTVTSADGTTIAVETAGDGTPVVLIGGAFNDRSTVAGLAAALAPHVAAVTYDRRGRGGSDDKDPAGFRVEREVEDLAAVLAHVGGSAGVFGHSSGALLALEGVLSGLPISRLAMYEPPVIVPGTRPAPPAGALERLRALTEAGDRDAAAALFLTEQVGVPAEVVEGMKSGPAWGFMSGQAHTLGYDVAVSARNADPRDARLAAIGVPVLVQNGGAGEAWMAEGAAALAASVPGARHEVLPGEDHAVLQRPENLAPSLAAFFA</sequence>
<dbReference type="PANTHER" id="PTHR43433">
    <property type="entry name" value="HYDROLASE, ALPHA/BETA FOLD FAMILY PROTEIN"/>
    <property type="match status" value="1"/>
</dbReference>
<protein>
    <submittedName>
        <fullName evidence="2">Alpha/beta hydrolase</fullName>
    </submittedName>
</protein>